<feature type="domain" description="MobA/MobL protein" evidence="4">
    <location>
        <begin position="17"/>
        <end position="250"/>
    </location>
</feature>
<dbReference type="NCBIfam" id="NF041496">
    <property type="entry name" value="MobQ"/>
    <property type="match status" value="1"/>
</dbReference>
<reference evidence="5" key="1">
    <citation type="submission" date="2015-06" db="EMBL/GenBank/DDBJ databases">
        <authorList>
            <person name="Joergensen T."/>
        </authorList>
    </citation>
    <scope>NUCLEOTIDE SEQUENCE</scope>
    <source>
        <plasmid evidence="5">pRGFK1017</plasmid>
    </source>
</reference>
<evidence type="ECO:0000313" key="5">
    <source>
        <dbReference type="EMBL" id="CRY96248.1"/>
    </source>
</evidence>
<dbReference type="AlphaFoldDB" id="A0A0H5Q2X9"/>
<feature type="coiled-coil region" evidence="2">
    <location>
        <begin position="260"/>
        <end position="287"/>
    </location>
</feature>
<dbReference type="Gene3D" id="3.30.930.30">
    <property type="match status" value="1"/>
</dbReference>
<reference evidence="5" key="2">
    <citation type="submission" date="2015-07" db="EMBL/GenBank/DDBJ databases">
        <title>Plasmids, circular viruses and viroids from rat gut.</title>
        <authorList>
            <person name="Jorgensen T.J."/>
            <person name="Hansen M.A."/>
            <person name="Xu Z."/>
            <person name="Tabak M.A."/>
            <person name="Sorensen S.J."/>
            <person name="Hansen L.H."/>
        </authorList>
    </citation>
    <scope>NUCLEOTIDE SEQUENCE</scope>
    <source>
        <plasmid evidence="5">pRGFK1017</plasmid>
    </source>
</reference>
<name>A0A0H5Q2X9_9ZZZZ</name>
<evidence type="ECO:0000256" key="2">
    <source>
        <dbReference type="SAM" id="Coils"/>
    </source>
</evidence>
<dbReference type="InterPro" id="IPR005053">
    <property type="entry name" value="MobA_MobL"/>
</dbReference>
<feature type="compositionally biased region" description="Basic and acidic residues" evidence="3">
    <location>
        <begin position="324"/>
        <end position="337"/>
    </location>
</feature>
<keyword evidence="5" id="KW-0614">Plasmid</keyword>
<organism evidence="5">
    <name type="scientific">uncultured prokaryote</name>
    <dbReference type="NCBI Taxonomy" id="198431"/>
    <lineage>
        <taxon>unclassified sequences</taxon>
        <taxon>environmental samples</taxon>
    </lineage>
</organism>
<evidence type="ECO:0000256" key="1">
    <source>
        <dbReference type="ARBA" id="ARBA00022971"/>
    </source>
</evidence>
<keyword evidence="1" id="KW-0184">Conjugation</keyword>
<dbReference type="EMBL" id="LN853605">
    <property type="protein sequence ID" value="CRY96248.1"/>
    <property type="molecule type" value="Genomic_DNA"/>
</dbReference>
<keyword evidence="2" id="KW-0175">Coiled coil</keyword>
<dbReference type="Pfam" id="PF03389">
    <property type="entry name" value="MobA_MobL"/>
    <property type="match status" value="1"/>
</dbReference>
<geneLocation type="plasmid" evidence="5">
    <name>pRGFK1017</name>
</geneLocation>
<feature type="region of interest" description="Disordered" evidence="3">
    <location>
        <begin position="316"/>
        <end position="370"/>
    </location>
</feature>
<proteinExistence type="predicted"/>
<sequence length="370" mass="43367">MAIYHCSIKIIGRSSGRSAIGASAYRSGENLFDKETGITHDYTKKHGIEYKEIMLPPNAPREFKNRQTLWSEVQKIESASNAQLAREFEVAIPKELNFAQGRALVQNFCRDLVKEGMCIDLAIHDKGDGNRHAHIMATTRPIKENGQWATKEKKDYALDNHGQRIPLIDKETGLQKVDSKNRKQWKRITVEANNWNKKEKVEQWRENWASHCNKYLKAHNVQIDHRSYERQEIDKIPTIHEGYIAREMERNGKTSDRCELNREIKMLPQLEEEKNFLENLKEKIINSIGNIYERLRTFDLGRGADEQAREIERGELRAFINGERTPKKDREERERTPNIKQPTQSRASERNSNERRNDKKERQRDFGMGR</sequence>
<protein>
    <recommendedName>
        <fullName evidence="4">MobA/MobL protein domain-containing protein</fullName>
    </recommendedName>
</protein>
<feature type="compositionally biased region" description="Basic and acidic residues" evidence="3">
    <location>
        <begin position="347"/>
        <end position="370"/>
    </location>
</feature>
<evidence type="ECO:0000256" key="3">
    <source>
        <dbReference type="SAM" id="MobiDB-lite"/>
    </source>
</evidence>
<accession>A0A0H5Q2X9</accession>
<evidence type="ECO:0000259" key="4">
    <source>
        <dbReference type="Pfam" id="PF03389"/>
    </source>
</evidence>